<accession>A0ABN8INP2</accession>
<sequence length="296" mass="31518">MLRSAASGGTVGLPPPPHARLSLFDSCHRKIRLIGGGPVAFLGGLVAGSAAPLALEFIGSYIDRPQLARTRLERTARGTANCGANKSSSEMEHCTARNGTANKRVGGTTRALRCDWNSAAISNCKAKRGPQSCYCGSRPTASLLTVGRGGTVKSHRYSVVIARRPLGPFGDTFNVPSPEARREGGRTFIRARRAALRKSASRASRALGRLRNSPHTSTIHSCKVPPPQQPWWAAARRSPPPPPLPLTAQAEVQRPIGRRAARGAPRHQLKCLSRAGAAADGASIRFTTYTLNISLN</sequence>
<proteinExistence type="predicted"/>
<evidence type="ECO:0000313" key="1">
    <source>
        <dbReference type="EMBL" id="CAH2062677.1"/>
    </source>
</evidence>
<evidence type="ECO:0000313" key="2">
    <source>
        <dbReference type="Proteomes" id="UP000837857"/>
    </source>
</evidence>
<reference evidence="1" key="1">
    <citation type="submission" date="2022-03" db="EMBL/GenBank/DDBJ databases">
        <authorList>
            <person name="Martin H S."/>
        </authorList>
    </citation>
    <scope>NUCLEOTIDE SEQUENCE</scope>
</reference>
<keyword evidence="2" id="KW-1185">Reference proteome</keyword>
<name>A0ABN8INP2_9NEOP</name>
<dbReference type="EMBL" id="OW152815">
    <property type="protein sequence ID" value="CAH2062677.1"/>
    <property type="molecule type" value="Genomic_DNA"/>
</dbReference>
<organism evidence="1 2">
    <name type="scientific">Iphiclides podalirius</name>
    <name type="common">scarce swallowtail</name>
    <dbReference type="NCBI Taxonomy" id="110791"/>
    <lineage>
        <taxon>Eukaryota</taxon>
        <taxon>Metazoa</taxon>
        <taxon>Ecdysozoa</taxon>
        <taxon>Arthropoda</taxon>
        <taxon>Hexapoda</taxon>
        <taxon>Insecta</taxon>
        <taxon>Pterygota</taxon>
        <taxon>Neoptera</taxon>
        <taxon>Endopterygota</taxon>
        <taxon>Lepidoptera</taxon>
        <taxon>Glossata</taxon>
        <taxon>Ditrysia</taxon>
        <taxon>Papilionoidea</taxon>
        <taxon>Papilionidae</taxon>
        <taxon>Papilioninae</taxon>
        <taxon>Iphiclides</taxon>
    </lineage>
</organism>
<protein>
    <submittedName>
        <fullName evidence="1">Uncharacterized protein</fullName>
    </submittedName>
</protein>
<feature type="non-terminal residue" evidence="1">
    <location>
        <position position="1"/>
    </location>
</feature>
<dbReference type="Proteomes" id="UP000837857">
    <property type="component" value="Chromosome 3"/>
</dbReference>
<gene>
    <name evidence="1" type="ORF">IPOD504_LOCUS12110</name>
</gene>